<proteinExistence type="predicted"/>
<protein>
    <submittedName>
        <fullName evidence="2">Uncharacterized protein DUF4251</fullName>
    </submittedName>
</protein>
<evidence type="ECO:0000313" key="3">
    <source>
        <dbReference type="Proteomes" id="UP000245870"/>
    </source>
</evidence>
<dbReference type="AlphaFoldDB" id="A0A2U0TK51"/>
<keyword evidence="3" id="KW-1185">Reference proteome</keyword>
<dbReference type="InterPro" id="IPR025347">
    <property type="entry name" value="DUF4251"/>
</dbReference>
<gene>
    <name evidence="2" type="ORF">C7379_1354</name>
</gene>
<keyword evidence="1" id="KW-0732">Signal</keyword>
<accession>A0A2U0TK51</accession>
<dbReference type="OrthoDB" id="1097715at2"/>
<feature type="chain" id="PRO_5015755069" evidence="1">
    <location>
        <begin position="19"/>
        <end position="165"/>
    </location>
</feature>
<dbReference type="Gene3D" id="2.40.128.410">
    <property type="match status" value="1"/>
</dbReference>
<dbReference type="RefSeq" id="WP_116617496.1">
    <property type="nucleotide sequence ID" value="NZ_CALDWB010000018.1"/>
</dbReference>
<dbReference type="Pfam" id="PF14059">
    <property type="entry name" value="DUF4251"/>
    <property type="match status" value="1"/>
</dbReference>
<name>A0A2U0TK51_9BACT</name>
<evidence type="ECO:0000256" key="1">
    <source>
        <dbReference type="SAM" id="SignalP"/>
    </source>
</evidence>
<evidence type="ECO:0000313" key="2">
    <source>
        <dbReference type="EMBL" id="PVX43983.1"/>
    </source>
</evidence>
<sequence length="165" mass="19025">MKPVLKLLVIACCLTGCATVTTTRQKADERERIFAEISHSVQNKNYTMEFNYVTPMTFTPHFLTSNYSVQVDGDSLRSFLPFFGRAYRADTYGDNKSPLCFDGPILYYTVDKKKKKKLRVELKTQHHSDYLTYYIEIFEDGKVSLSVTSSDRETINFSGNLVRKE</sequence>
<organism evidence="2 3">
    <name type="scientific">Hallella colorans</name>
    <dbReference type="NCBI Taxonomy" id="1703337"/>
    <lineage>
        <taxon>Bacteria</taxon>
        <taxon>Pseudomonadati</taxon>
        <taxon>Bacteroidota</taxon>
        <taxon>Bacteroidia</taxon>
        <taxon>Bacteroidales</taxon>
        <taxon>Prevotellaceae</taxon>
        <taxon>Hallella</taxon>
    </lineage>
</organism>
<dbReference type="Proteomes" id="UP000245870">
    <property type="component" value="Unassembled WGS sequence"/>
</dbReference>
<feature type="signal peptide" evidence="1">
    <location>
        <begin position="1"/>
        <end position="18"/>
    </location>
</feature>
<reference evidence="2 3" key="1">
    <citation type="submission" date="2018-05" db="EMBL/GenBank/DDBJ databases">
        <title>Genomic Encyclopedia of Type Strains, Phase IV (KMG-IV): sequencing the most valuable type-strain genomes for metagenomic binning, comparative biology and taxonomic classification.</title>
        <authorList>
            <person name="Goeker M."/>
        </authorList>
    </citation>
    <scope>NUCLEOTIDE SEQUENCE [LARGE SCALE GENOMIC DNA]</scope>
    <source>
        <strain evidence="2 3">DSM 100333</strain>
    </source>
</reference>
<comment type="caution">
    <text evidence="2">The sequence shown here is derived from an EMBL/GenBank/DDBJ whole genome shotgun (WGS) entry which is preliminary data.</text>
</comment>
<dbReference type="EMBL" id="QENY01000035">
    <property type="protein sequence ID" value="PVX43983.1"/>
    <property type="molecule type" value="Genomic_DNA"/>
</dbReference>